<evidence type="ECO:0000313" key="3">
    <source>
        <dbReference type="Proteomes" id="UP000679284"/>
    </source>
</evidence>
<dbReference type="InterPro" id="IPR052519">
    <property type="entry name" value="Euk-type_GlcNAc_Kinase"/>
</dbReference>
<proteinExistence type="predicted"/>
<dbReference type="Gene3D" id="3.30.420.40">
    <property type="match status" value="2"/>
</dbReference>
<dbReference type="InterPro" id="IPR002731">
    <property type="entry name" value="ATPase_BadF"/>
</dbReference>
<dbReference type="PANTHER" id="PTHR43190">
    <property type="entry name" value="N-ACETYL-D-GLUCOSAMINE KINASE"/>
    <property type="match status" value="1"/>
</dbReference>
<gene>
    <name evidence="2" type="ORF">GR316_12825</name>
</gene>
<evidence type="ECO:0000259" key="1">
    <source>
        <dbReference type="Pfam" id="PF01869"/>
    </source>
</evidence>
<dbReference type="PANTHER" id="PTHR43190:SF3">
    <property type="entry name" value="N-ACETYL-D-GLUCOSAMINE KINASE"/>
    <property type="match status" value="1"/>
</dbReference>
<accession>A0A8J8MV36</accession>
<dbReference type="InterPro" id="IPR043129">
    <property type="entry name" value="ATPase_NBD"/>
</dbReference>
<sequence>MPPPVIAVDGGGTRCRLSYDGRTEIEIGPTNVVSDRAGSIRRLTAGLSDLIARAGGRVAPVYLGLAGCIADTIAQDVARSLPFPILAVEDDRKAALRGALGQGDGAVVHCGTGSFFGLCRDGAVRLAGGWGSILGDEASAHWVARRALSLTLECEDGLRTHSDLSRDLLERLGGSSGIVAFAMTAGAARTAELAPFVTAAAAAGDSGGTAVMREGAAHIAATLAQMGYRPPMALCLTGGIGAQFAAFLPPEIAARLRPAAGRPIDGALALARGIAADDREARHVR</sequence>
<feature type="domain" description="ATPase BadF/BadG/BcrA/BcrD type" evidence="1">
    <location>
        <begin position="8"/>
        <end position="240"/>
    </location>
</feature>
<dbReference type="AlphaFoldDB" id="A0A8J8MV36"/>
<dbReference type="SUPFAM" id="SSF53067">
    <property type="entry name" value="Actin-like ATPase domain"/>
    <property type="match status" value="2"/>
</dbReference>
<dbReference type="EMBL" id="CP047292">
    <property type="protein sequence ID" value="QUS37262.1"/>
    <property type="molecule type" value="Genomic_DNA"/>
</dbReference>
<name>A0A8J8MV36_9RHOB</name>
<dbReference type="Proteomes" id="UP000679284">
    <property type="component" value="Plasmid unnamed3"/>
</dbReference>
<dbReference type="Pfam" id="PF01869">
    <property type="entry name" value="BcrAD_BadFG"/>
    <property type="match status" value="1"/>
</dbReference>
<dbReference type="CDD" id="cd24082">
    <property type="entry name" value="ASKHA_NBD_GspK-like"/>
    <property type="match status" value="1"/>
</dbReference>
<dbReference type="KEGG" id="fap:GR316_12825"/>
<keyword evidence="2" id="KW-0614">Plasmid</keyword>
<protein>
    <submittedName>
        <fullName evidence="2">ATPase</fullName>
    </submittedName>
</protein>
<organism evidence="2 3">
    <name type="scientific">Falsirhodobacter algicola</name>
    <dbReference type="NCBI Taxonomy" id="2692330"/>
    <lineage>
        <taxon>Bacteria</taxon>
        <taxon>Pseudomonadati</taxon>
        <taxon>Pseudomonadota</taxon>
        <taxon>Alphaproteobacteria</taxon>
        <taxon>Rhodobacterales</taxon>
        <taxon>Paracoccaceae</taxon>
        <taxon>Falsirhodobacter</taxon>
    </lineage>
</organism>
<keyword evidence="3" id="KW-1185">Reference proteome</keyword>
<reference evidence="2" key="1">
    <citation type="submission" date="2020-01" db="EMBL/GenBank/DDBJ databases">
        <authorList>
            <person name="Yang Y."/>
            <person name="Kwon Y.M."/>
        </authorList>
    </citation>
    <scope>NUCLEOTIDE SEQUENCE</scope>
    <source>
        <strain evidence="2">PG104</strain>
        <plasmid evidence="2">unnamed3</plasmid>
    </source>
</reference>
<dbReference type="RefSeq" id="WP_211785524.1">
    <property type="nucleotide sequence ID" value="NZ_CP047292.1"/>
</dbReference>
<geneLocation type="plasmid" evidence="2 3">
    <name>unnamed3</name>
</geneLocation>
<evidence type="ECO:0000313" key="2">
    <source>
        <dbReference type="EMBL" id="QUS37262.1"/>
    </source>
</evidence>